<dbReference type="Gene3D" id="1.20.58.390">
    <property type="entry name" value="Neurotransmitter-gated ion-channel transmembrane domain"/>
    <property type="match status" value="1"/>
</dbReference>
<protein>
    <submittedName>
        <fullName evidence="4">Uncharacterized protein</fullName>
    </submittedName>
</protein>
<dbReference type="GO" id="GO:0006811">
    <property type="term" value="P:monoatomic ion transport"/>
    <property type="evidence" value="ECO:0007669"/>
    <property type="project" value="InterPro"/>
</dbReference>
<feature type="transmembrane region" description="Helical" evidence="2">
    <location>
        <begin position="12"/>
        <end position="35"/>
    </location>
</feature>
<feature type="compositionally biased region" description="Polar residues" evidence="1">
    <location>
        <begin position="189"/>
        <end position="199"/>
    </location>
</feature>
<feature type="compositionally biased region" description="Polar residues" evidence="1">
    <location>
        <begin position="87"/>
        <end position="96"/>
    </location>
</feature>
<dbReference type="SUPFAM" id="SSF90112">
    <property type="entry name" value="Neurotransmitter-gated ion-channel transmembrane pore"/>
    <property type="match status" value="1"/>
</dbReference>
<feature type="region of interest" description="Disordered" evidence="1">
    <location>
        <begin position="142"/>
        <end position="162"/>
    </location>
</feature>
<dbReference type="Proteomes" id="UP000887540">
    <property type="component" value="Unplaced"/>
</dbReference>
<accession>A0A914D6F1</accession>
<keyword evidence="2" id="KW-0812">Transmembrane</keyword>
<evidence type="ECO:0000256" key="2">
    <source>
        <dbReference type="SAM" id="Phobius"/>
    </source>
</evidence>
<evidence type="ECO:0000313" key="3">
    <source>
        <dbReference type="Proteomes" id="UP000887540"/>
    </source>
</evidence>
<evidence type="ECO:0000256" key="1">
    <source>
        <dbReference type="SAM" id="MobiDB-lite"/>
    </source>
</evidence>
<feature type="region of interest" description="Disordered" evidence="1">
    <location>
        <begin position="87"/>
        <end position="113"/>
    </location>
</feature>
<evidence type="ECO:0000313" key="4">
    <source>
        <dbReference type="WBParaSite" id="ACRNAN_scaffold19758.g29030.t1"/>
    </source>
</evidence>
<dbReference type="WBParaSite" id="ACRNAN_scaffold19758.g29030.t1">
    <property type="protein sequence ID" value="ACRNAN_scaffold19758.g29030.t1"/>
    <property type="gene ID" value="ACRNAN_scaffold19758.g29030"/>
</dbReference>
<name>A0A914D6F1_9BILA</name>
<keyword evidence="2" id="KW-0472">Membrane</keyword>
<keyword evidence="3" id="KW-1185">Reference proteome</keyword>
<proteinExistence type="predicted"/>
<feature type="compositionally biased region" description="Basic and acidic residues" evidence="1">
    <location>
        <begin position="149"/>
        <end position="162"/>
    </location>
</feature>
<organism evidence="3 4">
    <name type="scientific">Acrobeloides nanus</name>
    <dbReference type="NCBI Taxonomy" id="290746"/>
    <lineage>
        <taxon>Eukaryota</taxon>
        <taxon>Metazoa</taxon>
        <taxon>Ecdysozoa</taxon>
        <taxon>Nematoda</taxon>
        <taxon>Chromadorea</taxon>
        <taxon>Rhabditida</taxon>
        <taxon>Tylenchina</taxon>
        <taxon>Cephalobomorpha</taxon>
        <taxon>Cephaloboidea</taxon>
        <taxon>Cephalobidae</taxon>
        <taxon>Acrobeloides</taxon>
    </lineage>
</organism>
<sequence>MPTTSTFIPLIGWFILGMIMIISLGTLVSSVIIAIQKRGRLGERLSPKTVKLSRFFAAFSFSDIPLHLRVGTKEYIEAHQLMYQKSSLGRTPSSKSPRPVEKRSKWKSIKSSPPLNNAIGSMVMDKSTDLLMAHTLPPDDISKVSSNIEENKRKESVSSRKVDSPMVLNMTLHDDEISQGESEIMESSRPPTTRSRLPSQTGLFKQLFNGMPY</sequence>
<dbReference type="AlphaFoldDB" id="A0A914D6F1"/>
<dbReference type="InterPro" id="IPR038050">
    <property type="entry name" value="Neuro_actylchol_rec"/>
</dbReference>
<dbReference type="InterPro" id="IPR036719">
    <property type="entry name" value="Neuro-gated_channel_TM_sf"/>
</dbReference>
<keyword evidence="2" id="KW-1133">Transmembrane helix</keyword>
<reference evidence="4" key="1">
    <citation type="submission" date="2022-11" db="UniProtKB">
        <authorList>
            <consortium name="WormBaseParasite"/>
        </authorList>
    </citation>
    <scope>IDENTIFICATION</scope>
</reference>
<dbReference type="GO" id="GO:0016020">
    <property type="term" value="C:membrane"/>
    <property type="evidence" value="ECO:0007669"/>
    <property type="project" value="InterPro"/>
</dbReference>
<feature type="region of interest" description="Disordered" evidence="1">
    <location>
        <begin position="176"/>
        <end position="199"/>
    </location>
</feature>